<feature type="region of interest" description="Disordered" evidence="1">
    <location>
        <begin position="1"/>
        <end position="24"/>
    </location>
</feature>
<name>A0A4P7SFM2_9CELL</name>
<proteinExistence type="predicted"/>
<reference evidence="2 3" key="1">
    <citation type="submission" date="2019-04" db="EMBL/GenBank/DDBJ databases">
        <title>Isolation and identification of Cellulomonas shaoxiangyii sp. Nov. isolated from feces of the Tibetan antelopes (Pantholops hodgsonii) in the Qinghai-Tibet plateau of China.</title>
        <authorList>
            <person name="Tian Z."/>
        </authorList>
    </citation>
    <scope>NUCLEOTIDE SEQUENCE [LARGE SCALE GENOMIC DNA]</scope>
    <source>
        <strain evidence="2 3">Z28</strain>
    </source>
</reference>
<protein>
    <submittedName>
        <fullName evidence="2">Uncharacterized protein</fullName>
    </submittedName>
</protein>
<evidence type="ECO:0000313" key="2">
    <source>
        <dbReference type="EMBL" id="QCB92358.1"/>
    </source>
</evidence>
<sequence length="218" mass="23146">MATPFDIESPLGTPRTGCVGQEPGHAPVARRVSAAVSAEGETYRVAGVDGGVVQVTRHDGVPARWWTHDPAPFAEHAAAADPTVCLHDGGVVRVGSRYLSVATDAVASPCVEGVVRPTGLRYAFLVRTLPLDPTLVALFPHTASLYRLDPPMRTRSGGYEHVVVLAEQRDGYQVTQIFGSDADGWMRPGDLPGSFEGGMDHVEALNRAGYEVVLPPPA</sequence>
<evidence type="ECO:0000256" key="1">
    <source>
        <dbReference type="SAM" id="MobiDB-lite"/>
    </source>
</evidence>
<dbReference type="RefSeq" id="WP_135972258.1">
    <property type="nucleotide sequence ID" value="NZ_CP039291.1"/>
</dbReference>
<dbReference type="AlphaFoldDB" id="A0A4P7SFM2"/>
<dbReference type="OrthoDB" id="4828743at2"/>
<gene>
    <name evidence="2" type="ORF">E5225_01100</name>
</gene>
<evidence type="ECO:0000313" key="3">
    <source>
        <dbReference type="Proteomes" id="UP000296469"/>
    </source>
</evidence>
<organism evidence="2 3">
    <name type="scientific">Cellulomonas shaoxiangyii</name>
    <dbReference type="NCBI Taxonomy" id="2566013"/>
    <lineage>
        <taxon>Bacteria</taxon>
        <taxon>Bacillati</taxon>
        <taxon>Actinomycetota</taxon>
        <taxon>Actinomycetes</taxon>
        <taxon>Micrococcales</taxon>
        <taxon>Cellulomonadaceae</taxon>
        <taxon>Cellulomonas</taxon>
    </lineage>
</organism>
<dbReference type="EMBL" id="CP039291">
    <property type="protein sequence ID" value="QCB92358.1"/>
    <property type="molecule type" value="Genomic_DNA"/>
</dbReference>
<dbReference type="Proteomes" id="UP000296469">
    <property type="component" value="Chromosome"/>
</dbReference>
<dbReference type="KEGG" id="celz:E5225_01100"/>
<accession>A0A4P7SFM2</accession>
<keyword evidence="3" id="KW-1185">Reference proteome</keyword>